<feature type="active site" description="Nucleophile" evidence="5">
    <location>
        <position position="34"/>
    </location>
</feature>
<dbReference type="InterPro" id="IPR017867">
    <property type="entry name" value="Tyr_phospatase_low_mol_wt"/>
</dbReference>
<dbReference type="FunFam" id="3.40.50.2300:FF:000113">
    <property type="entry name" value="Low molecular weight protein-tyrosine-phosphatase"/>
    <property type="match status" value="1"/>
</dbReference>
<dbReference type="AlphaFoldDB" id="A0A5C6U145"/>
<sequence>MARACHDATRGVVANDNVALEDSAVKITSVLFVCMGNICRSPTAEAVMRHKLQQAGLHGLVMVDSAGTHAWHAGSPPDHRSMQHAARRGYDLSALRAREVVEADFERFDLILAMDWDNLALLEERCPDARRRKLGRLTEFCRRHESPVVPDPYAGGAQGFEEVLDGMEDACDGLLERISRQTPAR</sequence>
<keyword evidence="4" id="KW-0904">Protein phosphatase</keyword>
<keyword evidence="8" id="KW-1185">Reference proteome</keyword>
<protein>
    <recommendedName>
        <fullName evidence="2">protein-tyrosine-phosphatase</fullName>
        <ecNumber evidence="2">3.1.3.48</ecNumber>
    </recommendedName>
</protein>
<evidence type="ECO:0000256" key="4">
    <source>
        <dbReference type="ARBA" id="ARBA00022912"/>
    </source>
</evidence>
<reference evidence="7 8" key="1">
    <citation type="submission" date="2019-08" db="EMBL/GenBank/DDBJ databases">
        <authorList>
            <person name="Khan S.A."/>
            <person name="Jeon C.O."/>
            <person name="Jeong S.E."/>
        </authorList>
    </citation>
    <scope>NUCLEOTIDE SEQUENCE [LARGE SCALE GENOMIC DNA]</scope>
    <source>
        <strain evidence="8">IMCC1728</strain>
    </source>
</reference>
<dbReference type="Pfam" id="PF01451">
    <property type="entry name" value="LMWPc"/>
    <property type="match status" value="1"/>
</dbReference>
<dbReference type="EMBL" id="VOPW01000001">
    <property type="protein sequence ID" value="TXC66270.1"/>
    <property type="molecule type" value="Genomic_DNA"/>
</dbReference>
<dbReference type="SUPFAM" id="SSF52788">
    <property type="entry name" value="Phosphotyrosine protein phosphatases I"/>
    <property type="match status" value="1"/>
</dbReference>
<evidence type="ECO:0000256" key="2">
    <source>
        <dbReference type="ARBA" id="ARBA00013064"/>
    </source>
</evidence>
<proteinExistence type="inferred from homology"/>
<evidence type="ECO:0000313" key="8">
    <source>
        <dbReference type="Proteomes" id="UP000321832"/>
    </source>
</evidence>
<dbReference type="SMART" id="SM00226">
    <property type="entry name" value="LMWPc"/>
    <property type="match status" value="1"/>
</dbReference>
<evidence type="ECO:0000256" key="5">
    <source>
        <dbReference type="PIRSR" id="PIRSR617867-1"/>
    </source>
</evidence>
<dbReference type="PANTHER" id="PTHR11717">
    <property type="entry name" value="LOW MOLECULAR WEIGHT PROTEIN TYROSINE PHOSPHATASE"/>
    <property type="match status" value="1"/>
</dbReference>
<dbReference type="CDD" id="cd16343">
    <property type="entry name" value="LMWPTP"/>
    <property type="match status" value="1"/>
</dbReference>
<accession>A0A5C6U145</accession>
<evidence type="ECO:0000256" key="1">
    <source>
        <dbReference type="ARBA" id="ARBA00011063"/>
    </source>
</evidence>
<dbReference type="GO" id="GO:0004725">
    <property type="term" value="F:protein tyrosine phosphatase activity"/>
    <property type="evidence" value="ECO:0007669"/>
    <property type="project" value="UniProtKB-EC"/>
</dbReference>
<comment type="caution">
    <text evidence="7">The sequence shown here is derived from an EMBL/GenBank/DDBJ whole genome shotgun (WGS) entry which is preliminary data.</text>
</comment>
<dbReference type="Gene3D" id="3.40.50.2300">
    <property type="match status" value="1"/>
</dbReference>
<keyword evidence="3" id="KW-0378">Hydrolase</keyword>
<feature type="domain" description="Phosphotyrosine protein phosphatase I" evidence="6">
    <location>
        <begin position="28"/>
        <end position="177"/>
    </location>
</feature>
<dbReference type="Proteomes" id="UP000321832">
    <property type="component" value="Unassembled WGS sequence"/>
</dbReference>
<evidence type="ECO:0000313" key="7">
    <source>
        <dbReference type="EMBL" id="TXC66270.1"/>
    </source>
</evidence>
<dbReference type="InterPro" id="IPR023485">
    <property type="entry name" value="Ptyr_pPase"/>
</dbReference>
<dbReference type="EC" id="3.1.3.48" evidence="2"/>
<name>A0A5C6U145_9BURK</name>
<feature type="active site" description="Proton donor" evidence="5">
    <location>
        <position position="151"/>
    </location>
</feature>
<comment type="similarity">
    <text evidence="1">Belongs to the low molecular weight phosphotyrosine protein phosphatase family.</text>
</comment>
<gene>
    <name evidence="7" type="ORF">FSC37_11275</name>
</gene>
<dbReference type="PRINTS" id="PR00719">
    <property type="entry name" value="LMWPTPASE"/>
</dbReference>
<dbReference type="InterPro" id="IPR050438">
    <property type="entry name" value="LMW_PTPase"/>
</dbReference>
<organism evidence="7 8">
    <name type="scientific">Piscinibacter aquaticus</name>
    <dbReference type="NCBI Taxonomy" id="392597"/>
    <lineage>
        <taxon>Bacteria</taxon>
        <taxon>Pseudomonadati</taxon>
        <taxon>Pseudomonadota</taxon>
        <taxon>Betaproteobacteria</taxon>
        <taxon>Burkholderiales</taxon>
        <taxon>Sphaerotilaceae</taxon>
        <taxon>Piscinibacter</taxon>
    </lineage>
</organism>
<feature type="active site" evidence="5">
    <location>
        <position position="40"/>
    </location>
</feature>
<evidence type="ECO:0000256" key="3">
    <source>
        <dbReference type="ARBA" id="ARBA00022801"/>
    </source>
</evidence>
<dbReference type="InterPro" id="IPR036196">
    <property type="entry name" value="Ptyr_pPase_sf"/>
</dbReference>
<evidence type="ECO:0000259" key="6">
    <source>
        <dbReference type="SMART" id="SM00226"/>
    </source>
</evidence>
<dbReference type="PANTHER" id="PTHR11717:SF7">
    <property type="entry name" value="LOW MOLECULAR WEIGHT PHOSPHOTYROSINE PROTEIN PHOSPHATASE"/>
    <property type="match status" value="1"/>
</dbReference>